<accession>A0A1V6CAN8</accession>
<dbReference type="Gene3D" id="3.30.565.10">
    <property type="entry name" value="Histidine kinase-like ATPase, C-terminal domain"/>
    <property type="match status" value="1"/>
</dbReference>
<evidence type="ECO:0000256" key="3">
    <source>
        <dbReference type="ARBA" id="ARBA00022553"/>
    </source>
</evidence>
<evidence type="ECO:0000256" key="7">
    <source>
        <dbReference type="ARBA" id="ARBA00022840"/>
    </source>
</evidence>
<dbReference type="InterPro" id="IPR003594">
    <property type="entry name" value="HATPase_dom"/>
</dbReference>
<keyword evidence="8" id="KW-0902">Two-component regulatory system</keyword>
<dbReference type="InterPro" id="IPR036890">
    <property type="entry name" value="HATPase_C_sf"/>
</dbReference>
<reference evidence="11" key="1">
    <citation type="submission" date="2017-02" db="EMBL/GenBank/DDBJ databases">
        <title>Delving into the versatile metabolic prowess of the omnipresent phylum Bacteroidetes.</title>
        <authorList>
            <person name="Nobu M.K."/>
            <person name="Mei R."/>
            <person name="Narihiro T."/>
            <person name="Kuroda K."/>
            <person name="Liu W.-T."/>
        </authorList>
    </citation>
    <scope>NUCLEOTIDE SEQUENCE</scope>
    <source>
        <strain evidence="11">ADurb.Bin131</strain>
    </source>
</reference>
<dbReference type="EMBL" id="MWDQ01000059">
    <property type="protein sequence ID" value="OQB73884.1"/>
    <property type="molecule type" value="Genomic_DNA"/>
</dbReference>
<evidence type="ECO:0000256" key="1">
    <source>
        <dbReference type="ARBA" id="ARBA00000085"/>
    </source>
</evidence>
<dbReference type="SUPFAM" id="SSF55874">
    <property type="entry name" value="ATPase domain of HSP90 chaperone/DNA topoisomerase II/histidine kinase"/>
    <property type="match status" value="1"/>
</dbReference>
<dbReference type="CDD" id="cd00075">
    <property type="entry name" value="HATPase"/>
    <property type="match status" value="1"/>
</dbReference>
<dbReference type="Pfam" id="PF02518">
    <property type="entry name" value="HATPase_c"/>
    <property type="match status" value="1"/>
</dbReference>
<dbReference type="SMART" id="SM00387">
    <property type="entry name" value="HATPase_c"/>
    <property type="match status" value="1"/>
</dbReference>
<protein>
    <recommendedName>
        <fullName evidence="2">histidine kinase</fullName>
        <ecNumber evidence="2">2.7.13.3</ecNumber>
    </recommendedName>
</protein>
<evidence type="ECO:0000259" key="10">
    <source>
        <dbReference type="PROSITE" id="PS50109"/>
    </source>
</evidence>
<feature type="domain" description="Histidine kinase" evidence="10">
    <location>
        <begin position="248"/>
        <end position="459"/>
    </location>
</feature>
<feature type="coiled-coil region" evidence="9">
    <location>
        <begin position="209"/>
        <end position="239"/>
    </location>
</feature>
<keyword evidence="7" id="KW-0067">ATP-binding</keyword>
<dbReference type="CDD" id="cd00082">
    <property type="entry name" value="HisKA"/>
    <property type="match status" value="1"/>
</dbReference>
<dbReference type="SUPFAM" id="SSF47384">
    <property type="entry name" value="Homodimeric domain of signal transducing histidine kinase"/>
    <property type="match status" value="1"/>
</dbReference>
<sequence>MKSGDKLQYEIDLLDTICRGLQTTLSVEKIVHIILTGLTAGTSLGFSRAAIFFIEEGVLKDGRGIGPYDPDEAGKIWAELTNLQVSLDQMFENSHRMTLESQRFPIEIRSITCEIIKLDNENPLKRAISSGEIIVLKGDEKFLLPREFHWFVRQSSDIVIGPVKISGRIGAVVFADNAFHNRTISQETLKFLSIILSQAGLALSNAFAYESIEQNLKRVQNLNEELRQMQEELLACERLAAAGRISAYLAHEIRNPLAIIGGFAQQILEIQKEKKDIDVRIIRNARIIVSEVRRLELVLNNLLRFSFNQPAKKQRIHLKSFVNELIEVLSINIEYNRIKLSIEIPEDIYINADRVQLSEVFYNLIHNSLESIKPGGSITIKAGEDEHNVWVEISDTGCGIPQDVMKDLFKQFFTTKSHGMGLGLYLVKNIIEENHSGKIEISSEVGVGTKVYFTIPKKEEYGEKNTGDRRRNQSGNLNL</sequence>
<keyword evidence="3" id="KW-0597">Phosphoprotein</keyword>
<dbReference type="InterPro" id="IPR003661">
    <property type="entry name" value="HisK_dim/P_dom"/>
</dbReference>
<gene>
    <name evidence="11" type="primary">kinA_1</name>
    <name evidence="11" type="ORF">BWX89_00746</name>
</gene>
<keyword evidence="4 11" id="KW-0808">Transferase</keyword>
<dbReference type="Gene3D" id="1.10.287.130">
    <property type="match status" value="1"/>
</dbReference>
<evidence type="ECO:0000256" key="8">
    <source>
        <dbReference type="ARBA" id="ARBA00023012"/>
    </source>
</evidence>
<dbReference type="Gene3D" id="3.30.450.40">
    <property type="match status" value="1"/>
</dbReference>
<evidence type="ECO:0000256" key="4">
    <source>
        <dbReference type="ARBA" id="ARBA00022679"/>
    </source>
</evidence>
<dbReference type="Proteomes" id="UP000485562">
    <property type="component" value="Unassembled WGS sequence"/>
</dbReference>
<dbReference type="Pfam" id="PF00512">
    <property type="entry name" value="HisKA"/>
    <property type="match status" value="1"/>
</dbReference>
<dbReference type="AlphaFoldDB" id="A0A1V6CAN8"/>
<dbReference type="InterPro" id="IPR004358">
    <property type="entry name" value="Sig_transdc_His_kin-like_C"/>
</dbReference>
<evidence type="ECO:0000256" key="6">
    <source>
        <dbReference type="ARBA" id="ARBA00022777"/>
    </source>
</evidence>
<dbReference type="PRINTS" id="PR00344">
    <property type="entry name" value="BCTRLSENSOR"/>
</dbReference>
<evidence type="ECO:0000313" key="11">
    <source>
        <dbReference type="EMBL" id="OQB73884.1"/>
    </source>
</evidence>
<keyword evidence="9" id="KW-0175">Coiled coil</keyword>
<dbReference type="InterPro" id="IPR005467">
    <property type="entry name" value="His_kinase_dom"/>
</dbReference>
<dbReference type="GO" id="GO:0005524">
    <property type="term" value="F:ATP binding"/>
    <property type="evidence" value="ECO:0007669"/>
    <property type="project" value="UniProtKB-KW"/>
</dbReference>
<dbReference type="EC" id="2.7.13.3" evidence="2"/>
<comment type="catalytic activity">
    <reaction evidence="1">
        <text>ATP + protein L-histidine = ADP + protein N-phospho-L-histidine.</text>
        <dbReference type="EC" id="2.7.13.3"/>
    </reaction>
</comment>
<keyword evidence="5" id="KW-0547">Nucleotide-binding</keyword>
<dbReference type="InterPro" id="IPR029016">
    <property type="entry name" value="GAF-like_dom_sf"/>
</dbReference>
<dbReference type="PROSITE" id="PS50109">
    <property type="entry name" value="HIS_KIN"/>
    <property type="match status" value="1"/>
</dbReference>
<dbReference type="SUPFAM" id="SSF55781">
    <property type="entry name" value="GAF domain-like"/>
    <property type="match status" value="1"/>
</dbReference>
<proteinExistence type="predicted"/>
<dbReference type="InterPro" id="IPR036097">
    <property type="entry name" value="HisK_dim/P_sf"/>
</dbReference>
<name>A0A1V6CAN8_UNCT6</name>
<dbReference type="PANTHER" id="PTHR43065">
    <property type="entry name" value="SENSOR HISTIDINE KINASE"/>
    <property type="match status" value="1"/>
</dbReference>
<dbReference type="PANTHER" id="PTHR43065:SF10">
    <property type="entry name" value="PEROXIDE STRESS-ACTIVATED HISTIDINE KINASE MAK3"/>
    <property type="match status" value="1"/>
</dbReference>
<dbReference type="GO" id="GO:0000155">
    <property type="term" value="F:phosphorelay sensor kinase activity"/>
    <property type="evidence" value="ECO:0007669"/>
    <property type="project" value="InterPro"/>
</dbReference>
<keyword evidence="6 11" id="KW-0418">Kinase</keyword>
<evidence type="ECO:0000256" key="5">
    <source>
        <dbReference type="ARBA" id="ARBA00022741"/>
    </source>
</evidence>
<evidence type="ECO:0000256" key="2">
    <source>
        <dbReference type="ARBA" id="ARBA00012438"/>
    </source>
</evidence>
<dbReference type="SMART" id="SM00388">
    <property type="entry name" value="HisKA"/>
    <property type="match status" value="1"/>
</dbReference>
<evidence type="ECO:0000256" key="9">
    <source>
        <dbReference type="SAM" id="Coils"/>
    </source>
</evidence>
<organism evidence="11">
    <name type="scientific">candidate division TA06 bacterium ADurb.Bin131</name>
    <dbReference type="NCBI Taxonomy" id="1852827"/>
    <lineage>
        <taxon>Bacteria</taxon>
        <taxon>Bacteria division TA06</taxon>
    </lineage>
</organism>
<comment type="caution">
    <text evidence="11">The sequence shown here is derived from an EMBL/GenBank/DDBJ whole genome shotgun (WGS) entry which is preliminary data.</text>
</comment>